<evidence type="ECO:0000256" key="2">
    <source>
        <dbReference type="ARBA" id="ARBA00022741"/>
    </source>
</evidence>
<feature type="domain" description="AIG1-type G" evidence="4">
    <location>
        <begin position="12"/>
        <end position="149"/>
    </location>
</feature>
<comment type="caution">
    <text evidence="5">The sequence shown here is derived from an EMBL/GenBank/DDBJ whole genome shotgun (WGS) entry which is preliminary data.</text>
</comment>
<comment type="similarity">
    <text evidence="1">Belongs to the TRAFAC class TrmE-Era-EngA-EngB-Septin-like GTPase superfamily. AIG1/Toc34/Toc159-like paraseptin GTPase family. IAN subfamily.</text>
</comment>
<dbReference type="Pfam" id="PF04548">
    <property type="entry name" value="AIG1"/>
    <property type="match status" value="1"/>
</dbReference>
<dbReference type="PANTHER" id="PTHR10903">
    <property type="entry name" value="GTPASE, IMAP FAMILY MEMBER-RELATED"/>
    <property type="match status" value="1"/>
</dbReference>
<reference evidence="5" key="1">
    <citation type="journal article" date="2022" name="bioRxiv">
        <title>Sequencing and chromosome-scale assembly of the giantPleurodeles waltlgenome.</title>
        <authorList>
            <person name="Brown T."/>
            <person name="Elewa A."/>
            <person name="Iarovenko S."/>
            <person name="Subramanian E."/>
            <person name="Araus A.J."/>
            <person name="Petzold A."/>
            <person name="Susuki M."/>
            <person name="Suzuki K.-i.T."/>
            <person name="Hayashi T."/>
            <person name="Toyoda A."/>
            <person name="Oliveira C."/>
            <person name="Osipova E."/>
            <person name="Leigh N.D."/>
            <person name="Simon A."/>
            <person name="Yun M.H."/>
        </authorList>
    </citation>
    <scope>NUCLEOTIDE SEQUENCE</scope>
    <source>
        <strain evidence="5">20211129_DDA</strain>
        <tissue evidence="5">Liver</tissue>
    </source>
</reference>
<evidence type="ECO:0000313" key="6">
    <source>
        <dbReference type="Proteomes" id="UP001066276"/>
    </source>
</evidence>
<keyword evidence="2" id="KW-0547">Nucleotide-binding</keyword>
<evidence type="ECO:0000313" key="5">
    <source>
        <dbReference type="EMBL" id="KAJ1217531.1"/>
    </source>
</evidence>
<proteinExistence type="inferred from homology"/>
<evidence type="ECO:0000256" key="1">
    <source>
        <dbReference type="ARBA" id="ARBA00008535"/>
    </source>
</evidence>
<dbReference type="EMBL" id="JANPWB010000001">
    <property type="protein sequence ID" value="KAJ1217531.1"/>
    <property type="molecule type" value="Genomic_DNA"/>
</dbReference>
<protein>
    <recommendedName>
        <fullName evidence="4">AIG1-type G domain-containing protein</fullName>
    </recommendedName>
</protein>
<dbReference type="Gene3D" id="3.40.50.300">
    <property type="entry name" value="P-loop containing nucleotide triphosphate hydrolases"/>
    <property type="match status" value="1"/>
</dbReference>
<dbReference type="PANTHER" id="PTHR10903:SF103">
    <property type="entry name" value="GTPASE IMAP FAMILY MEMBER GIMD1"/>
    <property type="match status" value="1"/>
</dbReference>
<dbReference type="GO" id="GO:0005525">
    <property type="term" value="F:GTP binding"/>
    <property type="evidence" value="ECO:0007669"/>
    <property type="project" value="UniProtKB-KW"/>
</dbReference>
<dbReference type="InterPro" id="IPR006703">
    <property type="entry name" value="G_AIG1"/>
</dbReference>
<dbReference type="SUPFAM" id="SSF52540">
    <property type="entry name" value="P-loop containing nucleoside triphosphate hydrolases"/>
    <property type="match status" value="1"/>
</dbReference>
<dbReference type="InterPro" id="IPR045058">
    <property type="entry name" value="GIMA/IAN/Toc"/>
</dbReference>
<dbReference type="Proteomes" id="UP001066276">
    <property type="component" value="Chromosome 1_1"/>
</dbReference>
<evidence type="ECO:0000259" key="4">
    <source>
        <dbReference type="Pfam" id="PF04548"/>
    </source>
</evidence>
<keyword evidence="3" id="KW-0342">GTP-binding</keyword>
<dbReference type="InterPro" id="IPR027417">
    <property type="entry name" value="P-loop_NTPase"/>
</dbReference>
<accession>A0AAV7WXS5</accession>
<organism evidence="5 6">
    <name type="scientific">Pleurodeles waltl</name>
    <name type="common">Iberian ribbed newt</name>
    <dbReference type="NCBI Taxonomy" id="8319"/>
    <lineage>
        <taxon>Eukaryota</taxon>
        <taxon>Metazoa</taxon>
        <taxon>Chordata</taxon>
        <taxon>Craniata</taxon>
        <taxon>Vertebrata</taxon>
        <taxon>Euteleostomi</taxon>
        <taxon>Amphibia</taxon>
        <taxon>Batrachia</taxon>
        <taxon>Caudata</taxon>
        <taxon>Salamandroidea</taxon>
        <taxon>Salamandridae</taxon>
        <taxon>Pleurodelinae</taxon>
        <taxon>Pleurodeles</taxon>
    </lineage>
</organism>
<gene>
    <name evidence="5" type="ORF">NDU88_005125</name>
</gene>
<name>A0AAV7WXS5_PLEWA</name>
<evidence type="ECO:0000256" key="3">
    <source>
        <dbReference type="ARBA" id="ARBA00023134"/>
    </source>
</evidence>
<dbReference type="AlphaFoldDB" id="A0AAV7WXS5"/>
<sequence length="162" mass="18996">MPNFGRRLGKELGLRVHVLDTLGAPHSQFSQKQVKQEIETALLRHFHEGLHMALLVLRADLPLCEEEHRYTLQLVEDLLGPRWKNFTTVVFTHADKLRAAKISEDAYLRTAPDTLDALLDMVQHRYLFKGYEDHTITQERTIILNQIMDYIREKGYQVLEFR</sequence>
<keyword evidence="6" id="KW-1185">Reference proteome</keyword>